<protein>
    <submittedName>
        <fullName evidence="2">NAD(P)H-dependent oxidoreductase</fullName>
    </submittedName>
</protein>
<proteinExistence type="predicted"/>
<name>A0A7K3S6G4_9ACTN</name>
<comment type="caution">
    <text evidence="2">The sequence shown here is derived from an EMBL/GenBank/DDBJ whole genome shotgun (WGS) entry which is preliminary data.</text>
</comment>
<dbReference type="Gene3D" id="3.40.50.360">
    <property type="match status" value="1"/>
</dbReference>
<sequence>MTRLAIVTGSTRTHRRGRAVADWVLATARKAAPEGVEVELVDLADFALPVLDEPAPAAWGIYAHEHTRRWSEAIAAFDGYVFVTPEYNHGVPGPLKNAIDHLYTEWHHKAVGFVGYGVNGGVRAVEQLRQIAAELKLADVGPQVALSTYTDFDYTGVDLTDPTVTGVFAPDERHVGDLATLLDEVTAWSRALAPVRGRSEREPAAAYS</sequence>
<dbReference type="PANTHER" id="PTHR30543:SF21">
    <property type="entry name" value="NAD(P)H-DEPENDENT FMN REDUCTASE LOT6"/>
    <property type="match status" value="1"/>
</dbReference>
<dbReference type="InterPro" id="IPR050712">
    <property type="entry name" value="NAD(P)H-dep_reductase"/>
</dbReference>
<dbReference type="Pfam" id="PF03358">
    <property type="entry name" value="FMN_red"/>
    <property type="match status" value="1"/>
</dbReference>
<evidence type="ECO:0000313" key="2">
    <source>
        <dbReference type="EMBL" id="NEC23105.1"/>
    </source>
</evidence>
<feature type="domain" description="NADPH-dependent FMN reductase-like" evidence="1">
    <location>
        <begin position="3"/>
        <end position="150"/>
    </location>
</feature>
<dbReference type="InterPro" id="IPR029039">
    <property type="entry name" value="Flavoprotein-like_sf"/>
</dbReference>
<dbReference type="GO" id="GO:0005829">
    <property type="term" value="C:cytosol"/>
    <property type="evidence" value="ECO:0007669"/>
    <property type="project" value="TreeGrafter"/>
</dbReference>
<accession>A0A7K3S6G4</accession>
<gene>
    <name evidence="2" type="ORF">G3I50_33390</name>
</gene>
<evidence type="ECO:0000313" key="3">
    <source>
        <dbReference type="Proteomes" id="UP000469670"/>
    </source>
</evidence>
<evidence type="ECO:0000259" key="1">
    <source>
        <dbReference type="Pfam" id="PF03358"/>
    </source>
</evidence>
<organism evidence="2 3">
    <name type="scientific">Streptomyces parvus</name>
    <dbReference type="NCBI Taxonomy" id="66428"/>
    <lineage>
        <taxon>Bacteria</taxon>
        <taxon>Bacillati</taxon>
        <taxon>Actinomycetota</taxon>
        <taxon>Actinomycetes</taxon>
        <taxon>Kitasatosporales</taxon>
        <taxon>Streptomycetaceae</taxon>
        <taxon>Streptomyces</taxon>
    </lineage>
</organism>
<dbReference type="AlphaFoldDB" id="A0A7K3S6G4"/>
<dbReference type="GO" id="GO:0010181">
    <property type="term" value="F:FMN binding"/>
    <property type="evidence" value="ECO:0007669"/>
    <property type="project" value="TreeGrafter"/>
</dbReference>
<dbReference type="RefSeq" id="WP_164207450.1">
    <property type="nucleotide sequence ID" value="NZ_JAAGMP010001474.1"/>
</dbReference>
<dbReference type="Proteomes" id="UP000469670">
    <property type="component" value="Unassembled WGS sequence"/>
</dbReference>
<dbReference type="PANTHER" id="PTHR30543">
    <property type="entry name" value="CHROMATE REDUCTASE"/>
    <property type="match status" value="1"/>
</dbReference>
<dbReference type="EMBL" id="JAAGMP010001474">
    <property type="protein sequence ID" value="NEC23105.1"/>
    <property type="molecule type" value="Genomic_DNA"/>
</dbReference>
<dbReference type="SUPFAM" id="SSF52218">
    <property type="entry name" value="Flavoproteins"/>
    <property type="match status" value="1"/>
</dbReference>
<reference evidence="2 3" key="1">
    <citation type="submission" date="2020-01" db="EMBL/GenBank/DDBJ databases">
        <title>Insect and environment-associated Actinomycetes.</title>
        <authorList>
            <person name="Currrie C."/>
            <person name="Chevrette M."/>
            <person name="Carlson C."/>
            <person name="Stubbendieck R."/>
            <person name="Wendt-Pienkowski E."/>
        </authorList>
    </citation>
    <scope>NUCLEOTIDE SEQUENCE [LARGE SCALE GENOMIC DNA]</scope>
    <source>
        <strain evidence="2 3">SID7590</strain>
    </source>
</reference>
<dbReference type="InterPro" id="IPR005025">
    <property type="entry name" value="FMN_Rdtase-like_dom"/>
</dbReference>
<dbReference type="GO" id="GO:0016491">
    <property type="term" value="F:oxidoreductase activity"/>
    <property type="evidence" value="ECO:0007669"/>
    <property type="project" value="InterPro"/>
</dbReference>